<comment type="subcellular location">
    <subcellularLocation>
        <location evidence="1">Nucleus</location>
    </subcellularLocation>
</comment>
<evidence type="ECO:0000256" key="8">
    <source>
        <dbReference type="PIRNR" id="PIRNR037239"/>
    </source>
</evidence>
<feature type="compositionally biased region" description="Low complexity" evidence="9">
    <location>
        <begin position="660"/>
        <end position="671"/>
    </location>
</feature>
<evidence type="ECO:0000256" key="2">
    <source>
        <dbReference type="ARBA" id="ARBA00006994"/>
    </source>
</evidence>
<evidence type="ECO:0000256" key="3">
    <source>
        <dbReference type="ARBA" id="ARBA00022664"/>
    </source>
</evidence>
<feature type="domain" description="Xrn1 N-terminal" evidence="10">
    <location>
        <begin position="1"/>
        <end position="216"/>
    </location>
</feature>
<keyword evidence="4 8" id="KW-0540">Nuclease</keyword>
<evidence type="ECO:0000256" key="7">
    <source>
        <dbReference type="ARBA" id="ARBA00023242"/>
    </source>
</evidence>
<dbReference type="GO" id="GO:0003723">
    <property type="term" value="F:RNA binding"/>
    <property type="evidence" value="ECO:0007669"/>
    <property type="project" value="TreeGrafter"/>
</dbReference>
<dbReference type="GO" id="GO:0005634">
    <property type="term" value="C:nucleus"/>
    <property type="evidence" value="ECO:0007669"/>
    <property type="project" value="UniProtKB-SubCell"/>
</dbReference>
<dbReference type="GO" id="GO:0006397">
    <property type="term" value="P:mRNA processing"/>
    <property type="evidence" value="ECO:0007669"/>
    <property type="project" value="UniProtKB-UniRule"/>
</dbReference>
<evidence type="ECO:0000256" key="4">
    <source>
        <dbReference type="ARBA" id="ARBA00022722"/>
    </source>
</evidence>
<evidence type="ECO:0000313" key="13">
    <source>
        <dbReference type="Proteomes" id="UP000663845"/>
    </source>
</evidence>
<dbReference type="InterPro" id="IPR041412">
    <property type="entry name" value="Xrn1_helical"/>
</dbReference>
<comment type="caution">
    <text evidence="12">The sequence shown here is derived from an EMBL/GenBank/DDBJ whole genome shotgun (WGS) entry which is preliminary data.</text>
</comment>
<dbReference type="PANTHER" id="PTHR12341:SF41">
    <property type="entry name" value="5'-3' EXORIBONUCLEASE 2"/>
    <property type="match status" value="1"/>
</dbReference>
<dbReference type="PANTHER" id="PTHR12341">
    <property type="entry name" value="5'-&gt;3' EXORIBONUCLEASE"/>
    <property type="match status" value="1"/>
</dbReference>
<dbReference type="Pfam" id="PF03159">
    <property type="entry name" value="XRN_N"/>
    <property type="match status" value="1"/>
</dbReference>
<organism evidence="12 13">
    <name type="scientific">Adineta steineri</name>
    <dbReference type="NCBI Taxonomy" id="433720"/>
    <lineage>
        <taxon>Eukaryota</taxon>
        <taxon>Metazoa</taxon>
        <taxon>Spiralia</taxon>
        <taxon>Gnathifera</taxon>
        <taxon>Rotifera</taxon>
        <taxon>Eurotatoria</taxon>
        <taxon>Bdelloidea</taxon>
        <taxon>Adinetida</taxon>
        <taxon>Adinetidae</taxon>
        <taxon>Adineta</taxon>
    </lineage>
</organism>
<protein>
    <recommendedName>
        <fullName evidence="8">5'-3' exoribonuclease</fullName>
        <ecNumber evidence="8">3.1.13.-</ecNumber>
    </recommendedName>
</protein>
<evidence type="ECO:0000256" key="9">
    <source>
        <dbReference type="SAM" id="MobiDB-lite"/>
    </source>
</evidence>
<dbReference type="Proteomes" id="UP000663845">
    <property type="component" value="Unassembled WGS sequence"/>
</dbReference>
<keyword evidence="7" id="KW-0539">Nucleus</keyword>
<feature type="region of interest" description="Disordered" evidence="9">
    <location>
        <begin position="582"/>
        <end position="601"/>
    </location>
</feature>
<gene>
    <name evidence="12" type="ORF">JYZ213_LOCUS3700</name>
</gene>
<dbReference type="AlphaFoldDB" id="A0A813QSE7"/>
<dbReference type="GO" id="GO:0000956">
    <property type="term" value="P:nuclear-transcribed mRNA catabolic process"/>
    <property type="evidence" value="ECO:0007669"/>
    <property type="project" value="TreeGrafter"/>
</dbReference>
<evidence type="ECO:0000256" key="5">
    <source>
        <dbReference type="ARBA" id="ARBA00022801"/>
    </source>
</evidence>
<name>A0A813QSE7_9BILA</name>
<dbReference type="InterPro" id="IPR017151">
    <property type="entry name" value="Xrn2/3/4"/>
</dbReference>
<dbReference type="Gene3D" id="3.40.50.12390">
    <property type="match status" value="1"/>
</dbReference>
<feature type="compositionally biased region" description="Low complexity" evidence="9">
    <location>
        <begin position="406"/>
        <end position="417"/>
    </location>
</feature>
<dbReference type="Gene3D" id="1.25.40.1050">
    <property type="match status" value="2"/>
</dbReference>
<evidence type="ECO:0000259" key="10">
    <source>
        <dbReference type="Pfam" id="PF03159"/>
    </source>
</evidence>
<accession>A0A813QSE7</accession>
<dbReference type="CDD" id="cd18673">
    <property type="entry name" value="PIN_XRN1-2-like"/>
    <property type="match status" value="1"/>
</dbReference>
<evidence type="ECO:0000259" key="11">
    <source>
        <dbReference type="Pfam" id="PF17846"/>
    </source>
</evidence>
<evidence type="ECO:0000256" key="1">
    <source>
        <dbReference type="ARBA" id="ARBA00004123"/>
    </source>
</evidence>
<feature type="region of interest" description="Disordered" evidence="9">
    <location>
        <begin position="358"/>
        <end position="417"/>
    </location>
</feature>
<dbReference type="FunFam" id="1.25.40.1050:FF:000002">
    <property type="entry name" value="5'-3' exoribonuclease"/>
    <property type="match status" value="1"/>
</dbReference>
<comment type="similarity">
    <text evidence="2 8">Belongs to the 5'-3' exonuclease family. XRN2/RAT1 subfamily.</text>
</comment>
<dbReference type="Pfam" id="PF17846">
    <property type="entry name" value="XRN_M"/>
    <property type="match status" value="2"/>
</dbReference>
<comment type="function">
    <text evidence="8">Possesses 5'-&gt;3' exoribonuclease activity. May promote termination of transcription by RNA polymerase II.</text>
</comment>
<dbReference type="InterPro" id="IPR004859">
    <property type="entry name" value="Xrn1_N"/>
</dbReference>
<dbReference type="PIRSF" id="PIRSF037239">
    <property type="entry name" value="Exonuclease_Xrn2"/>
    <property type="match status" value="1"/>
</dbReference>
<dbReference type="EMBL" id="CAJNOG010000020">
    <property type="protein sequence ID" value="CAF0772511.1"/>
    <property type="molecule type" value="Genomic_DNA"/>
</dbReference>
<feature type="domain" description="Xrn1 helical" evidence="11">
    <location>
        <begin position="550"/>
        <end position="930"/>
    </location>
</feature>
<dbReference type="GO" id="GO:0004534">
    <property type="term" value="F:5'-3' RNA exonuclease activity"/>
    <property type="evidence" value="ECO:0007669"/>
    <property type="project" value="UniProtKB-UniRule"/>
</dbReference>
<feature type="domain" description="Xrn1 helical" evidence="11">
    <location>
        <begin position="251"/>
        <end position="548"/>
    </location>
</feature>
<evidence type="ECO:0000313" key="12">
    <source>
        <dbReference type="EMBL" id="CAF0772511.1"/>
    </source>
</evidence>
<keyword evidence="3 8" id="KW-0507">mRNA processing</keyword>
<keyword evidence="5 8" id="KW-0378">Hydrolase</keyword>
<keyword evidence="6 8" id="KW-0269">Exonuclease</keyword>
<feature type="region of interest" description="Disordered" evidence="9">
    <location>
        <begin position="630"/>
        <end position="671"/>
    </location>
</feature>
<feature type="compositionally biased region" description="Polar residues" evidence="9">
    <location>
        <begin position="382"/>
        <end position="391"/>
    </location>
</feature>
<dbReference type="InterPro" id="IPR027073">
    <property type="entry name" value="5_3_exoribonuclease"/>
</dbReference>
<sequence>MGIPGLSSWLTKPENYPDIIIPCEEDGQSASHSVKFDNLYLDMNEIIYLLIGSHSSSPIQKEENEIIQSVFISIDRIFSIVRPQKLLYMALDGVAPMAKMNDLRKGRFLHFKKQENKCFDTNLIKPGTPFMSKLSNCLQDYIRYRMNTDPAWRSIKVILSNANVPGEGEHKIMDYIRQQRAEQDHDLNTYHVVYSADSDVILLALTIHTNYFRILRISPSNDTELQRYEFINLAKLRTNLENDLKVPDIFQWNPERAIDDWVFLCFLAGNDFFPNLPLIEFYRKNMNFLRDIYKESSGYLTENGQLNMNQLKKFLTRVAEKQVEIFEKEDQGHNQANNNQPAFSIDSVKHQLSRGNPSTIYLGPPRMNPQRAVPISKKETVKPSSTVPQNSRQRDQRYGEIEQESSEISINNDSNDSARLRGKSWHKKYYREKFNIDLSASKEFPTEVAQDYVRGLHWILQYYFKGVPSWDWYYPHHYAPFACDFSNVKDVSVVFNKTSKPLKPLEQLMAIFPPQYANYLPKQWQQLILDKESPIIDFYPPDFKIDLNESSGYLTENGQLNMNHLKKFLTRVAEKQVEIFEKEDQGHNQANNNQPAFSIDSVKDQLSRGNPSTIYLGPPRMNPQRAVPISKKEAVKPSSTVPQNSRQRDQRYGEIEQESSEISINNDSNDSARLGGKSWHKKYYREKFNIDLRASKEFPTEVAQDYVRGLHWILQYYFKGVPSWDWYYPHHYAPFACDFSNLKDVSVVFNKTSKPLKPLEQLLAIFPPQYAKYLPKQWQQLILDKESPIIDFYPPDFKIDLNGKREESQGVTLLPFVNKEDLLRALESVYSTLTPEEEKRNRHGYDRLFIHTKNPCYKQFSTLYDNNENQITETNPLHISTKLIEDMTGKIWADNDDTFVRIDAPIEDPITKKKIKNNQVLSVNYRNLRFHGDFNDIKYCLNEGDQAINTN</sequence>
<proteinExistence type="inferred from homology"/>
<feature type="compositionally biased region" description="Polar residues" evidence="9">
    <location>
        <begin position="587"/>
        <end position="596"/>
    </location>
</feature>
<reference evidence="12" key="1">
    <citation type="submission" date="2021-02" db="EMBL/GenBank/DDBJ databases">
        <authorList>
            <person name="Nowell W R."/>
        </authorList>
    </citation>
    <scope>NUCLEOTIDE SEQUENCE</scope>
</reference>
<evidence type="ECO:0000256" key="6">
    <source>
        <dbReference type="ARBA" id="ARBA00022839"/>
    </source>
</evidence>
<dbReference type="EC" id="3.1.13.-" evidence="8"/>